<dbReference type="PIRSF" id="PIRSF004848">
    <property type="entry name" value="YBL036c_PLPDEIII"/>
    <property type="match status" value="1"/>
</dbReference>
<gene>
    <name evidence="6" type="ORF">E4665_00610</name>
</gene>
<dbReference type="InterPro" id="IPR001608">
    <property type="entry name" value="Ala_racemase_N"/>
</dbReference>
<dbReference type="CDD" id="cd00635">
    <property type="entry name" value="PLPDE_III_YBL036c_like"/>
    <property type="match status" value="1"/>
</dbReference>
<feature type="domain" description="Alanine racemase N-terminal" evidence="5">
    <location>
        <begin position="31"/>
        <end position="224"/>
    </location>
</feature>
<reference evidence="6 7" key="1">
    <citation type="journal article" date="2015" name="Int. J. Syst. Evol. Microbiol.">
        <title>Sporolactobacillus shoreae sp. nov. and Sporolactobacillus spathodeae sp. nov., two spore-forming lactic acid bacteria isolated from tree barks in Thailand.</title>
        <authorList>
            <person name="Thamacharoensuk T."/>
            <person name="Kitahara M."/>
            <person name="Ohkuma M."/>
            <person name="Thongchul N."/>
            <person name="Tanasupawat S."/>
        </authorList>
    </citation>
    <scope>NUCLEOTIDE SEQUENCE [LARGE SCALE GENOMIC DNA]</scope>
    <source>
        <strain evidence="6 7">BK92</strain>
    </source>
</reference>
<feature type="modified residue" description="N6-(pyridoxal phosphate)lysine" evidence="2 3">
    <location>
        <position position="35"/>
    </location>
</feature>
<name>A0A4Z0GV66_9BACL</name>
<dbReference type="InterPro" id="IPR029066">
    <property type="entry name" value="PLP-binding_barrel"/>
</dbReference>
<keyword evidence="7" id="KW-1185">Reference proteome</keyword>
<dbReference type="PANTHER" id="PTHR10146:SF14">
    <property type="entry name" value="PYRIDOXAL PHOSPHATE HOMEOSTASIS PROTEIN"/>
    <property type="match status" value="1"/>
</dbReference>
<dbReference type="Gene3D" id="3.20.20.10">
    <property type="entry name" value="Alanine racemase"/>
    <property type="match status" value="1"/>
</dbReference>
<comment type="cofactor">
    <cofactor evidence="3">
        <name>pyridoxal 5'-phosphate</name>
        <dbReference type="ChEBI" id="CHEBI:597326"/>
    </cofactor>
</comment>
<protein>
    <recommendedName>
        <fullName evidence="2">Pyridoxal phosphate homeostasis protein</fullName>
        <shortName evidence="2">PLP homeostasis protein</shortName>
    </recommendedName>
</protein>
<dbReference type="GO" id="GO:0030170">
    <property type="term" value="F:pyridoxal phosphate binding"/>
    <property type="evidence" value="ECO:0007669"/>
    <property type="project" value="UniProtKB-UniRule"/>
</dbReference>
<sequence length="230" mass="26674">MTVAENFKKVNETIQMACEKSGRRREDVSVIAVTKYVSDERVREAVESGLFNLAENRKEGLLEKQRAIQDHRITWHLIGTLQTRKVKDVVDRIDYFHALDRLKLAEEINKRKETGQLKCFIEMNISGEETKHGIKEDELNEFIDKLEEFEHIRIVGLMTMAPNTEDRALIREVFRRLRYCRDKIRDRNLDYAPCTELSMGMSHDYPIAVEEGATFVRIGTALVGNELKGS</sequence>
<dbReference type="EMBL" id="SRJD01000001">
    <property type="protein sequence ID" value="TGB00212.1"/>
    <property type="molecule type" value="Genomic_DNA"/>
</dbReference>
<organism evidence="6 7">
    <name type="scientific">Sporolactobacillus shoreae</name>
    <dbReference type="NCBI Taxonomy" id="1465501"/>
    <lineage>
        <taxon>Bacteria</taxon>
        <taxon>Bacillati</taxon>
        <taxon>Bacillota</taxon>
        <taxon>Bacilli</taxon>
        <taxon>Bacillales</taxon>
        <taxon>Sporolactobacillaceae</taxon>
        <taxon>Sporolactobacillus</taxon>
    </lineage>
</organism>
<dbReference type="Proteomes" id="UP000298347">
    <property type="component" value="Unassembled WGS sequence"/>
</dbReference>
<dbReference type="SUPFAM" id="SSF51419">
    <property type="entry name" value="PLP-binding barrel"/>
    <property type="match status" value="1"/>
</dbReference>
<dbReference type="PANTHER" id="PTHR10146">
    <property type="entry name" value="PROLINE SYNTHETASE CO-TRANSCRIBED BACTERIAL HOMOLOG PROTEIN"/>
    <property type="match status" value="1"/>
</dbReference>
<evidence type="ECO:0000256" key="3">
    <source>
        <dbReference type="PIRSR" id="PIRSR004848-1"/>
    </source>
</evidence>
<evidence type="ECO:0000256" key="4">
    <source>
        <dbReference type="RuleBase" id="RU004514"/>
    </source>
</evidence>
<keyword evidence="1 2" id="KW-0663">Pyridoxal phosphate</keyword>
<comment type="similarity">
    <text evidence="2 4">Belongs to the pyridoxal phosphate-binding protein YggS/PROSC family.</text>
</comment>
<evidence type="ECO:0000256" key="2">
    <source>
        <dbReference type="HAMAP-Rule" id="MF_02087"/>
    </source>
</evidence>
<accession>A0A4Z0GV66</accession>
<evidence type="ECO:0000259" key="5">
    <source>
        <dbReference type="Pfam" id="PF01168"/>
    </source>
</evidence>
<dbReference type="Pfam" id="PF01168">
    <property type="entry name" value="Ala_racemase_N"/>
    <property type="match status" value="1"/>
</dbReference>
<dbReference type="HAMAP" id="MF_02087">
    <property type="entry name" value="PLP_homeostasis"/>
    <property type="match status" value="1"/>
</dbReference>
<proteinExistence type="inferred from homology"/>
<dbReference type="RefSeq" id="WP_135346858.1">
    <property type="nucleotide sequence ID" value="NZ_SRJD01000001.1"/>
</dbReference>
<comment type="function">
    <text evidence="2">Pyridoxal 5'-phosphate (PLP)-binding protein, which is involved in PLP homeostasis.</text>
</comment>
<dbReference type="AlphaFoldDB" id="A0A4Z0GV66"/>
<dbReference type="OrthoDB" id="9804072at2"/>
<dbReference type="FunFam" id="3.20.20.10:FF:000011">
    <property type="entry name" value="Pyridoxal phosphate homeostasis protein"/>
    <property type="match status" value="1"/>
</dbReference>
<comment type="caution">
    <text evidence="6">The sequence shown here is derived from an EMBL/GenBank/DDBJ whole genome shotgun (WGS) entry which is preliminary data.</text>
</comment>
<evidence type="ECO:0000313" key="7">
    <source>
        <dbReference type="Proteomes" id="UP000298347"/>
    </source>
</evidence>
<evidence type="ECO:0000256" key="1">
    <source>
        <dbReference type="ARBA" id="ARBA00022898"/>
    </source>
</evidence>
<evidence type="ECO:0000313" key="6">
    <source>
        <dbReference type="EMBL" id="TGB00212.1"/>
    </source>
</evidence>
<dbReference type="InterPro" id="IPR011078">
    <property type="entry name" value="PyrdxlP_homeostasis"/>
</dbReference>
<dbReference type="NCBIfam" id="TIGR00044">
    <property type="entry name" value="YggS family pyridoxal phosphate-dependent enzyme"/>
    <property type="match status" value="1"/>
</dbReference>